<dbReference type="EMBL" id="FXZK01000003">
    <property type="protein sequence ID" value="SMY07719.1"/>
    <property type="molecule type" value="Genomic_DNA"/>
</dbReference>
<reference evidence="3" key="1">
    <citation type="submission" date="2017-05" db="EMBL/GenBank/DDBJ databases">
        <authorList>
            <person name="Rodrigo-Torres L."/>
            <person name="Arahal R. D."/>
            <person name="Lucena T."/>
        </authorList>
    </citation>
    <scope>NUCLEOTIDE SEQUENCE [LARGE SCALE GENOMIC DNA]</scope>
    <source>
        <strain evidence="3">CECT 8899</strain>
    </source>
</reference>
<organism evidence="2 3">
    <name type="scientific">Flavimaricola marinus</name>
    <dbReference type="NCBI Taxonomy" id="1819565"/>
    <lineage>
        <taxon>Bacteria</taxon>
        <taxon>Pseudomonadati</taxon>
        <taxon>Pseudomonadota</taxon>
        <taxon>Alphaproteobacteria</taxon>
        <taxon>Rhodobacterales</taxon>
        <taxon>Paracoccaceae</taxon>
        <taxon>Flavimaricola</taxon>
    </lineage>
</organism>
<proteinExistence type="predicted"/>
<feature type="transmembrane region" description="Helical" evidence="1">
    <location>
        <begin position="32"/>
        <end position="50"/>
    </location>
</feature>
<feature type="transmembrane region" description="Helical" evidence="1">
    <location>
        <begin position="56"/>
        <end position="80"/>
    </location>
</feature>
<dbReference type="AlphaFoldDB" id="A0A238LDH1"/>
<name>A0A238LDH1_9RHOB</name>
<evidence type="ECO:0000313" key="3">
    <source>
        <dbReference type="Proteomes" id="UP000201613"/>
    </source>
</evidence>
<accession>A0A238LDH1</accession>
<feature type="transmembrane region" description="Helical" evidence="1">
    <location>
        <begin position="6"/>
        <end position="25"/>
    </location>
</feature>
<protein>
    <submittedName>
        <fullName evidence="2">Uncharacterized protein</fullName>
    </submittedName>
</protein>
<evidence type="ECO:0000313" key="2">
    <source>
        <dbReference type="EMBL" id="SMY07719.1"/>
    </source>
</evidence>
<keyword evidence="1" id="KW-1133">Transmembrane helix</keyword>
<gene>
    <name evidence="2" type="ORF">LOM8899_01859</name>
</gene>
<dbReference type="RefSeq" id="WP_093991928.1">
    <property type="nucleotide sequence ID" value="NZ_FXZK01000003.1"/>
</dbReference>
<keyword evidence="1" id="KW-0472">Membrane</keyword>
<sequence length="88" mass="9222">MAAVLPSLAACVAGAIIGWALVRWANIAVARLWAIGLLLAVIVMFGIGIAKGEESGLALVVLATMFVLPGLIGSVFGMVLTEWRMRDQ</sequence>
<keyword evidence="3" id="KW-1185">Reference proteome</keyword>
<dbReference type="Proteomes" id="UP000201613">
    <property type="component" value="Unassembled WGS sequence"/>
</dbReference>
<keyword evidence="1" id="KW-0812">Transmembrane</keyword>
<evidence type="ECO:0000256" key="1">
    <source>
        <dbReference type="SAM" id="Phobius"/>
    </source>
</evidence>